<protein>
    <recommendedName>
        <fullName evidence="5">LemA family protein</fullName>
    </recommendedName>
</protein>
<evidence type="ECO:0008006" key="5">
    <source>
        <dbReference type="Google" id="ProtNLM"/>
    </source>
</evidence>
<comment type="caution">
    <text evidence="3">The sequence shown here is derived from an EMBL/GenBank/DDBJ whole genome shotgun (WGS) entry which is preliminary data.</text>
</comment>
<dbReference type="AlphaFoldDB" id="A0AAW8S276"/>
<feature type="coiled-coil region" evidence="1">
    <location>
        <begin position="64"/>
        <end position="91"/>
    </location>
</feature>
<keyword evidence="2" id="KW-0472">Membrane</keyword>
<dbReference type="Proteomes" id="UP001260773">
    <property type="component" value="Unassembled WGS sequence"/>
</dbReference>
<evidence type="ECO:0000256" key="2">
    <source>
        <dbReference type="SAM" id="Phobius"/>
    </source>
</evidence>
<organism evidence="3 4">
    <name type="scientific">Enterococcus avium</name>
    <name type="common">Streptococcus avium</name>
    <dbReference type="NCBI Taxonomy" id="33945"/>
    <lineage>
        <taxon>Bacteria</taxon>
        <taxon>Bacillati</taxon>
        <taxon>Bacillota</taxon>
        <taxon>Bacilli</taxon>
        <taxon>Lactobacillales</taxon>
        <taxon>Enterococcaceae</taxon>
        <taxon>Enterococcus</taxon>
    </lineage>
</organism>
<accession>A0AAW8S276</accession>
<keyword evidence="2" id="KW-0812">Transmembrane</keyword>
<sequence>MATLLLIICIAITVVGILLMNEWDYDLLGYILLILGLVSAIVFGINVVANMDEVASGKVINQKISMYQTENRNIEEQVDTLVKEYMEHEDNTFENARSKDTMTLVSLYPELKSDSLVKEQISVYNKNNAQIKKLKEKKIDVSVAKWWLYFGK</sequence>
<evidence type="ECO:0000313" key="3">
    <source>
        <dbReference type="EMBL" id="MDT2404784.1"/>
    </source>
</evidence>
<keyword evidence="1" id="KW-0175">Coiled coil</keyword>
<evidence type="ECO:0000256" key="1">
    <source>
        <dbReference type="SAM" id="Coils"/>
    </source>
</evidence>
<dbReference type="RefSeq" id="WP_261660962.1">
    <property type="nucleotide sequence ID" value="NZ_JARPWH010000134.1"/>
</dbReference>
<dbReference type="EMBL" id="JARPWH010000134">
    <property type="protein sequence ID" value="MDT2404784.1"/>
    <property type="molecule type" value="Genomic_DNA"/>
</dbReference>
<keyword evidence="2" id="KW-1133">Transmembrane helix</keyword>
<feature type="transmembrane region" description="Helical" evidence="2">
    <location>
        <begin position="30"/>
        <end position="49"/>
    </location>
</feature>
<evidence type="ECO:0000313" key="4">
    <source>
        <dbReference type="Proteomes" id="UP001260773"/>
    </source>
</evidence>
<reference evidence="3" key="1">
    <citation type="submission" date="2023-03" db="EMBL/GenBank/DDBJ databases">
        <authorList>
            <person name="Shen W."/>
            <person name="Cai J."/>
        </authorList>
    </citation>
    <scope>NUCLEOTIDE SEQUENCE</scope>
    <source>
        <strain evidence="3">P33-2</strain>
    </source>
</reference>
<proteinExistence type="predicted"/>
<name>A0AAW8S276_ENTAV</name>
<gene>
    <name evidence="3" type="ORF">P7D43_20655</name>
</gene>